<feature type="transmembrane region" description="Helical" evidence="6">
    <location>
        <begin position="483"/>
        <end position="502"/>
    </location>
</feature>
<evidence type="ECO:0000256" key="1">
    <source>
        <dbReference type="ARBA" id="ARBA00004370"/>
    </source>
</evidence>
<evidence type="ECO:0000256" key="5">
    <source>
        <dbReference type="SAM" id="MobiDB-lite"/>
    </source>
</evidence>
<evidence type="ECO:0000256" key="2">
    <source>
        <dbReference type="ARBA" id="ARBA00022692"/>
    </source>
</evidence>
<gene>
    <name evidence="7" type="ORF">LAMO00422_LOCUS16333</name>
</gene>
<keyword evidence="4 6" id="KW-0472">Membrane</keyword>
<proteinExistence type="predicted"/>
<dbReference type="Pfam" id="PF01825">
    <property type="entry name" value="GPS"/>
    <property type="match status" value="1"/>
</dbReference>
<feature type="region of interest" description="Disordered" evidence="5">
    <location>
        <begin position="767"/>
        <end position="793"/>
    </location>
</feature>
<dbReference type="SMART" id="SM00303">
    <property type="entry name" value="GPS"/>
    <property type="match status" value="1"/>
</dbReference>
<feature type="region of interest" description="Disordered" evidence="5">
    <location>
        <begin position="628"/>
        <end position="687"/>
    </location>
</feature>
<dbReference type="GO" id="GO:0016020">
    <property type="term" value="C:membrane"/>
    <property type="evidence" value="ECO:0007669"/>
    <property type="project" value="UniProtKB-SubCell"/>
</dbReference>
<dbReference type="InterPro" id="IPR046338">
    <property type="entry name" value="GAIN_dom_sf"/>
</dbReference>
<dbReference type="EMBL" id="HBEM01024040">
    <property type="protein sequence ID" value="CAD8457386.1"/>
    <property type="molecule type" value="Transcribed_RNA"/>
</dbReference>
<accession>A0A7S0DLZ4</accession>
<feature type="transmembrane region" description="Helical" evidence="6">
    <location>
        <begin position="400"/>
        <end position="418"/>
    </location>
</feature>
<feature type="transmembrane region" description="Helical" evidence="6">
    <location>
        <begin position="438"/>
        <end position="462"/>
    </location>
</feature>
<keyword evidence="3 6" id="KW-1133">Transmembrane helix</keyword>
<evidence type="ECO:0000256" key="3">
    <source>
        <dbReference type="ARBA" id="ARBA00022989"/>
    </source>
</evidence>
<feature type="transmembrane region" description="Helical" evidence="6">
    <location>
        <begin position="369"/>
        <end position="388"/>
    </location>
</feature>
<comment type="subcellular location">
    <subcellularLocation>
        <location evidence="1">Membrane</location>
    </subcellularLocation>
</comment>
<sequence length="822" mass="89602">MYVQPTDALQDPCTALNTTNRHIIGLLREAGYSTSSEEPCIGNALLFHLDLLASLKAHSTILEASNYILSFIGSFPTNISTPCMSCTSHQSYPSYESNLFSKLISLLQPPSNSSAYASQTAHTIKILTASPLTTNTTVTSQSALVSNLLARSIDLSPTSTTGSRTSSFIASALSFLALARDPRADELTRELLVGVSTDMIPGEDPAVLTTSAFDAHVQALVTTPKASTTSSGVNVTVPIGVAANHSDARLLIVSWEPGLPVDAPMANNQGGESLVSNVEDVTLTDSNGNNIAIPDGESIRIAIPLKEGEDVNGDMRCVYIQRSERTWSEDGCSLEVEGPGVACVCTHLTEFAVMRQVKNGQRLPESLRMTYVCGAAVAWMIALTAGIQSYRLWSIKAHRGWIAIAHYLLTCQGLSRGLSSLMFSGVFRPLSLSNSNGALIVVVSALPYTFSFWTASLIAFQWMASAFNPRLRTNNFHENRTKYYVSNAVVVVIMWAFFFSFWMLDFQAISYIGPAVMAFVCVVLVLLYLIGGLSISRQLRKSFSTMKVSRDSLKVRKQINHSNEVRIKVFANSACFFALSVVWILSGVFRDDMSVLEVIVPLFLFIDAFDACLILFMYANGIRHSVRKRSLSGGSNNRSHSSRLSSRRITTQRSSGYRPRRPYARQDSNAVRPDSRRDLYRLPNSPKKSRIGLHVDADISDLASNPSLGFERRSETKYQHSMTKTIPNQNSRVKIRLTPTNSETHDSRSRTHPVAISANANAGIAGSSAFTGSSNNADVDTDPESDLMVSPAGAQRSVSIPVQALGSLSSRRKVNLGDILDI</sequence>
<evidence type="ECO:0000256" key="6">
    <source>
        <dbReference type="SAM" id="Phobius"/>
    </source>
</evidence>
<organism evidence="7">
    <name type="scientific">Amorphochlora amoebiformis</name>
    <dbReference type="NCBI Taxonomy" id="1561963"/>
    <lineage>
        <taxon>Eukaryota</taxon>
        <taxon>Sar</taxon>
        <taxon>Rhizaria</taxon>
        <taxon>Cercozoa</taxon>
        <taxon>Chlorarachniophyceae</taxon>
        <taxon>Amorphochlora</taxon>
    </lineage>
</organism>
<name>A0A7S0DLZ4_9EUKA</name>
<dbReference type="Gene3D" id="2.60.220.50">
    <property type="match status" value="1"/>
</dbReference>
<protein>
    <recommendedName>
        <fullName evidence="8">GPS domain-containing protein</fullName>
    </recommendedName>
</protein>
<keyword evidence="2 6" id="KW-0812">Transmembrane</keyword>
<evidence type="ECO:0008006" key="8">
    <source>
        <dbReference type="Google" id="ProtNLM"/>
    </source>
</evidence>
<feature type="transmembrane region" description="Helical" evidence="6">
    <location>
        <begin position="508"/>
        <end position="531"/>
    </location>
</feature>
<reference evidence="7" key="1">
    <citation type="submission" date="2021-01" db="EMBL/GenBank/DDBJ databases">
        <authorList>
            <person name="Corre E."/>
            <person name="Pelletier E."/>
            <person name="Niang G."/>
            <person name="Scheremetjew M."/>
            <person name="Finn R."/>
            <person name="Kale V."/>
            <person name="Holt S."/>
            <person name="Cochrane G."/>
            <person name="Meng A."/>
            <person name="Brown T."/>
            <person name="Cohen L."/>
        </authorList>
    </citation>
    <scope>NUCLEOTIDE SEQUENCE</scope>
    <source>
        <strain evidence="7">CCMP2058</strain>
    </source>
</reference>
<dbReference type="InterPro" id="IPR000203">
    <property type="entry name" value="GPS"/>
</dbReference>
<evidence type="ECO:0000256" key="4">
    <source>
        <dbReference type="ARBA" id="ARBA00023136"/>
    </source>
</evidence>
<dbReference type="AlphaFoldDB" id="A0A7S0DLZ4"/>
<feature type="transmembrane region" description="Helical" evidence="6">
    <location>
        <begin position="598"/>
        <end position="619"/>
    </location>
</feature>
<feature type="transmembrane region" description="Helical" evidence="6">
    <location>
        <begin position="565"/>
        <end position="586"/>
    </location>
</feature>
<evidence type="ECO:0000313" key="7">
    <source>
        <dbReference type="EMBL" id="CAD8457386.1"/>
    </source>
</evidence>
<feature type="compositionally biased region" description="Low complexity" evidence="5">
    <location>
        <begin position="631"/>
        <end position="655"/>
    </location>
</feature>